<comment type="caution">
    <text evidence="2">The sequence shown here is derived from an EMBL/GenBank/DDBJ whole genome shotgun (WGS) entry which is preliminary data.</text>
</comment>
<sequence length="236" mass="26592">MSARAHSTSHFKSLISRMLLACSSGDPRSTQLEPFPRPCTKGSSSSRMVGSLRSRVKRTTPSTRKRLSPILASEATRTFHSIHLRPSLSFGDYGEIRSSRADRMVGKVLLRHNYVPGTLDGPFSALEDEPVDLSAICAVTDETPLGVHIRLAQENEELNNWTSVPRYSVEIADVLYSNPNHRQVDSNSSEEHIEESRPIYFGEGLDEDSRMLEIEESLRRLEDRQFTSIEPTEEFN</sequence>
<evidence type="ECO:0008006" key="4">
    <source>
        <dbReference type="Google" id="ProtNLM"/>
    </source>
</evidence>
<proteinExistence type="predicted"/>
<feature type="compositionally biased region" description="Basic residues" evidence="1">
    <location>
        <begin position="54"/>
        <end position="65"/>
    </location>
</feature>
<organism evidence="2 3">
    <name type="scientific">Punica granatum</name>
    <name type="common">Pomegranate</name>
    <dbReference type="NCBI Taxonomy" id="22663"/>
    <lineage>
        <taxon>Eukaryota</taxon>
        <taxon>Viridiplantae</taxon>
        <taxon>Streptophyta</taxon>
        <taxon>Embryophyta</taxon>
        <taxon>Tracheophyta</taxon>
        <taxon>Spermatophyta</taxon>
        <taxon>Magnoliopsida</taxon>
        <taxon>eudicotyledons</taxon>
        <taxon>Gunneridae</taxon>
        <taxon>Pentapetalae</taxon>
        <taxon>rosids</taxon>
        <taxon>malvids</taxon>
        <taxon>Myrtales</taxon>
        <taxon>Lythraceae</taxon>
        <taxon>Punica</taxon>
    </lineage>
</organism>
<dbReference type="Proteomes" id="UP000233551">
    <property type="component" value="Unassembled WGS sequence"/>
</dbReference>
<evidence type="ECO:0000313" key="2">
    <source>
        <dbReference type="EMBL" id="PKI75255.1"/>
    </source>
</evidence>
<keyword evidence="3" id="KW-1185">Reference proteome</keyword>
<evidence type="ECO:0000313" key="3">
    <source>
        <dbReference type="Proteomes" id="UP000233551"/>
    </source>
</evidence>
<dbReference type="EMBL" id="PGOL01000180">
    <property type="protein sequence ID" value="PKI75255.1"/>
    <property type="molecule type" value="Genomic_DNA"/>
</dbReference>
<feature type="compositionally biased region" description="Low complexity" evidence="1">
    <location>
        <begin position="42"/>
        <end position="53"/>
    </location>
</feature>
<feature type="region of interest" description="Disordered" evidence="1">
    <location>
        <begin position="26"/>
        <end position="65"/>
    </location>
</feature>
<dbReference type="AlphaFoldDB" id="A0A2I0L3G5"/>
<protein>
    <recommendedName>
        <fullName evidence="4">G-patch domain-containing protein</fullName>
    </recommendedName>
</protein>
<reference evidence="2 3" key="1">
    <citation type="submission" date="2017-11" db="EMBL/GenBank/DDBJ databases">
        <title>De-novo sequencing of pomegranate (Punica granatum L.) genome.</title>
        <authorList>
            <person name="Akparov Z."/>
            <person name="Amiraslanov A."/>
            <person name="Hajiyeva S."/>
            <person name="Abbasov M."/>
            <person name="Kaur K."/>
            <person name="Hamwieh A."/>
            <person name="Solovyev V."/>
            <person name="Salamov A."/>
            <person name="Braich B."/>
            <person name="Kosarev P."/>
            <person name="Mahmoud A."/>
            <person name="Hajiyev E."/>
            <person name="Babayeva S."/>
            <person name="Izzatullayeva V."/>
            <person name="Mammadov A."/>
            <person name="Mammadov A."/>
            <person name="Sharifova S."/>
            <person name="Ojaghi J."/>
            <person name="Eynullazada K."/>
            <person name="Bayramov B."/>
            <person name="Abdulazimova A."/>
            <person name="Shahmuradov I."/>
        </authorList>
    </citation>
    <scope>NUCLEOTIDE SEQUENCE [LARGE SCALE GENOMIC DNA]</scope>
    <source>
        <strain evidence="3">cv. AG2017</strain>
        <tissue evidence="2">Leaf</tissue>
    </source>
</reference>
<accession>A0A2I0L3G5</accession>
<feature type="non-terminal residue" evidence="2">
    <location>
        <position position="236"/>
    </location>
</feature>
<evidence type="ECO:0000256" key="1">
    <source>
        <dbReference type="SAM" id="MobiDB-lite"/>
    </source>
</evidence>
<name>A0A2I0L3G5_PUNGR</name>
<gene>
    <name evidence="2" type="ORF">CRG98_004295</name>
</gene>